<dbReference type="InterPro" id="IPR010496">
    <property type="entry name" value="AL/BT2_dom"/>
</dbReference>
<name>A0ABT5TSI2_9MICO</name>
<gene>
    <name evidence="2" type="ORF">PU560_00365</name>
</gene>
<feature type="non-terminal residue" evidence="2">
    <location>
        <position position="98"/>
    </location>
</feature>
<protein>
    <submittedName>
        <fullName evidence="2">DUF1080 domain-containing protein</fullName>
    </submittedName>
</protein>
<organism evidence="2 3">
    <name type="scientific">Georgenia halotolerans</name>
    <dbReference type="NCBI Taxonomy" id="3028317"/>
    <lineage>
        <taxon>Bacteria</taxon>
        <taxon>Bacillati</taxon>
        <taxon>Actinomycetota</taxon>
        <taxon>Actinomycetes</taxon>
        <taxon>Micrococcales</taxon>
        <taxon>Bogoriellaceae</taxon>
        <taxon>Georgenia</taxon>
    </lineage>
</organism>
<evidence type="ECO:0000313" key="3">
    <source>
        <dbReference type="Proteomes" id="UP001165561"/>
    </source>
</evidence>
<sequence length="98" mass="11050">IYTFQSADLEARDAALNPPGEWNSYEIVVDDPMIRVYLNEVLVNEFESTHPDRDLSSGYFGLQNHGAGDQVYFRDIRIAELGDEPVQVSPAAVEFDDQ</sequence>
<dbReference type="EMBL" id="JARACI010000084">
    <property type="protein sequence ID" value="MDD9204912.1"/>
    <property type="molecule type" value="Genomic_DNA"/>
</dbReference>
<proteinExistence type="predicted"/>
<comment type="caution">
    <text evidence="2">The sequence shown here is derived from an EMBL/GenBank/DDBJ whole genome shotgun (WGS) entry which is preliminary data.</text>
</comment>
<keyword evidence="3" id="KW-1185">Reference proteome</keyword>
<dbReference type="Proteomes" id="UP001165561">
    <property type="component" value="Unassembled WGS sequence"/>
</dbReference>
<dbReference type="Pfam" id="PF06439">
    <property type="entry name" value="3keto-disac_hyd"/>
    <property type="match status" value="1"/>
</dbReference>
<dbReference type="Gene3D" id="2.60.120.560">
    <property type="entry name" value="Exo-inulinase, domain 1"/>
    <property type="match status" value="1"/>
</dbReference>
<reference evidence="2" key="1">
    <citation type="submission" date="2023-02" db="EMBL/GenBank/DDBJ databases">
        <title>Georgenia sp.10Sc9-8, isolated from a soil sample collected from the Taklamakan desert.</title>
        <authorList>
            <person name="Liu S."/>
        </authorList>
    </citation>
    <scope>NUCLEOTIDE SEQUENCE</scope>
    <source>
        <strain evidence="2">10Sc9-8</strain>
    </source>
</reference>
<feature type="non-terminal residue" evidence="2">
    <location>
        <position position="1"/>
    </location>
</feature>
<evidence type="ECO:0000259" key="1">
    <source>
        <dbReference type="Pfam" id="PF06439"/>
    </source>
</evidence>
<feature type="domain" description="3-keto-alpha-glucoside-1,2-lyase/3-keto-2-hydroxy-glucal hydratase" evidence="1">
    <location>
        <begin position="6"/>
        <end position="78"/>
    </location>
</feature>
<accession>A0ABT5TSI2</accession>
<evidence type="ECO:0000313" key="2">
    <source>
        <dbReference type="EMBL" id="MDD9204912.1"/>
    </source>
</evidence>